<dbReference type="InterPro" id="IPR012349">
    <property type="entry name" value="Split_barrel_FMN-bd"/>
</dbReference>
<evidence type="ECO:0000313" key="3">
    <source>
        <dbReference type="EMBL" id="CAA6824287.1"/>
    </source>
</evidence>
<dbReference type="PANTHER" id="PTHR30466:SF1">
    <property type="entry name" value="FMN REDUCTASE (NADH) RUTF"/>
    <property type="match status" value="1"/>
</dbReference>
<dbReference type="Pfam" id="PF01613">
    <property type="entry name" value="Flavin_Reduct"/>
    <property type="match status" value="1"/>
</dbReference>
<dbReference type="PANTHER" id="PTHR30466">
    <property type="entry name" value="FLAVIN REDUCTASE"/>
    <property type="match status" value="1"/>
</dbReference>
<evidence type="ECO:0000259" key="2">
    <source>
        <dbReference type="SMART" id="SM00903"/>
    </source>
</evidence>
<accession>A0A6S6U1Y4</accession>
<feature type="domain" description="Flavin reductase like" evidence="2">
    <location>
        <begin position="9"/>
        <end position="152"/>
    </location>
</feature>
<dbReference type="Gene3D" id="2.30.110.10">
    <property type="entry name" value="Electron Transport, Fmn-binding Protein, Chain A"/>
    <property type="match status" value="1"/>
</dbReference>
<dbReference type="GO" id="GO:0010181">
    <property type="term" value="F:FMN binding"/>
    <property type="evidence" value="ECO:0007669"/>
    <property type="project" value="InterPro"/>
</dbReference>
<evidence type="ECO:0000256" key="1">
    <source>
        <dbReference type="ARBA" id="ARBA00023002"/>
    </source>
</evidence>
<gene>
    <name evidence="3" type="ORF">HELGO_WM43147</name>
</gene>
<dbReference type="SMART" id="SM00903">
    <property type="entry name" value="Flavin_Reduct"/>
    <property type="match status" value="1"/>
</dbReference>
<dbReference type="AlphaFoldDB" id="A0A6S6U1Y4"/>
<sequence>MSRGLRDALGCFATGVAIVTTRDGEQDIGMTCSTFNSVSLDPPLVLWNLQRHVESAPAFLNSEGYTVSVLSAKQTDLAMHFSKGTQQQRFAEIDASYAPSGRVIIPGCVAWFDCSLHQAVSAGDHEIMLGGVEDFEHFSGEGLIFERSRFGVLQAAA</sequence>
<dbReference type="InterPro" id="IPR002563">
    <property type="entry name" value="Flavin_Rdtase-like_dom"/>
</dbReference>
<dbReference type="SUPFAM" id="SSF50475">
    <property type="entry name" value="FMN-binding split barrel"/>
    <property type="match status" value="1"/>
</dbReference>
<keyword evidence="1" id="KW-0560">Oxidoreductase</keyword>
<proteinExistence type="predicted"/>
<organism evidence="3">
    <name type="scientific">uncultured Thiotrichaceae bacterium</name>
    <dbReference type="NCBI Taxonomy" id="298394"/>
    <lineage>
        <taxon>Bacteria</taxon>
        <taxon>Pseudomonadati</taxon>
        <taxon>Pseudomonadota</taxon>
        <taxon>Gammaproteobacteria</taxon>
        <taxon>Thiotrichales</taxon>
        <taxon>Thiotrichaceae</taxon>
        <taxon>environmental samples</taxon>
    </lineage>
</organism>
<dbReference type="EMBL" id="CACVAT010000388">
    <property type="protein sequence ID" value="CAA6824287.1"/>
    <property type="molecule type" value="Genomic_DNA"/>
</dbReference>
<dbReference type="InterPro" id="IPR050268">
    <property type="entry name" value="NADH-dep_flavin_reductase"/>
</dbReference>
<protein>
    <submittedName>
        <fullName evidence="3">Flavin reductase</fullName>
    </submittedName>
</protein>
<reference evidence="3" key="1">
    <citation type="submission" date="2020-01" db="EMBL/GenBank/DDBJ databases">
        <authorList>
            <person name="Meier V. D."/>
            <person name="Meier V D."/>
        </authorList>
    </citation>
    <scope>NUCLEOTIDE SEQUENCE</scope>
    <source>
        <strain evidence="3">HLG_WM_MAG_09</strain>
    </source>
</reference>
<dbReference type="GO" id="GO:0042602">
    <property type="term" value="F:riboflavin reductase (NADPH) activity"/>
    <property type="evidence" value="ECO:0007669"/>
    <property type="project" value="TreeGrafter"/>
</dbReference>
<name>A0A6S6U1Y4_9GAMM</name>